<protein>
    <submittedName>
        <fullName evidence="1">Uncharacterized protein</fullName>
    </submittedName>
</protein>
<dbReference type="EMBL" id="BK015733">
    <property type="protein sequence ID" value="DAE22426.1"/>
    <property type="molecule type" value="Genomic_DNA"/>
</dbReference>
<name>A0A8S5QTZ6_9CAUD</name>
<evidence type="ECO:0000313" key="1">
    <source>
        <dbReference type="EMBL" id="DAE22426.1"/>
    </source>
</evidence>
<accession>A0A8S5QTZ6</accession>
<organism evidence="1">
    <name type="scientific">CrAss-like virus sp. ctDAq1</name>
    <dbReference type="NCBI Taxonomy" id="2826822"/>
    <lineage>
        <taxon>Viruses</taxon>
        <taxon>Duplodnaviria</taxon>
        <taxon>Heunggongvirae</taxon>
        <taxon>Uroviricota</taxon>
        <taxon>Caudoviricetes</taxon>
        <taxon>Crassvirales</taxon>
    </lineage>
</organism>
<sequence>MTVDEAIEEVYRRFDSLLSSFNDYFGEEYVDEDVCSERIKLLSMYEDIIQKCDTFDDAINEILSRRGEGLDRPAFTIIIYRPEVIIQNEVEKTHTIKDLYIKLAFNNLMLSVEGVRMNRGTYSYIEACRGYIHSHCHSNPDLSGAFRTCCLGKTALSTVISTMKSIWEPGFTETLPVLLDQYIHVESVSGVPYQYMADLNIKKSDRLIYTQDQNTSNISVSIPDMKYLVKTFLVSGNIKLAECNGRVKLSYTPEELAVILSDLAEDCSLDIPLYRGFQDSFGYIYKYNASEITDIDPDTERILFMFKGSPVRLRVEPKDDIIPNFRYFIRPEVYSVFVDIVESLLTAYAEKYTSEQAIPEKYRKYRNSKGHSE</sequence>
<proteinExistence type="predicted"/>
<reference evidence="1" key="1">
    <citation type="journal article" date="2021" name="Proc. Natl. Acad. Sci. U.S.A.">
        <title>A Catalog of Tens of Thousands of Viruses from Human Metagenomes Reveals Hidden Associations with Chronic Diseases.</title>
        <authorList>
            <person name="Tisza M.J."/>
            <person name="Buck C.B."/>
        </authorList>
    </citation>
    <scope>NUCLEOTIDE SEQUENCE</scope>
    <source>
        <strain evidence="1">CtDAq1</strain>
    </source>
</reference>